<reference evidence="2" key="1">
    <citation type="submission" date="2022-06" db="EMBL/GenBank/DDBJ databases">
        <title>Amycolatopsis iheyaensis sp. nov., a new species of the genus Amycolatopsis isolated from soil in Iheya island, Japan.</title>
        <authorList>
            <person name="Ngamcharungchit C."/>
            <person name="Kanto H."/>
            <person name="Take A."/>
            <person name="Intra B."/>
            <person name="Matsumoto A."/>
            <person name="Panbangred W."/>
            <person name="Inahashi Y."/>
        </authorList>
    </citation>
    <scope>NUCLEOTIDE SEQUENCE</scope>
    <source>
        <strain evidence="2">OK19-0408</strain>
    </source>
</reference>
<organism evidence="2 3">
    <name type="scientific">Amycolatopsis iheyensis</name>
    <dbReference type="NCBI Taxonomy" id="2945988"/>
    <lineage>
        <taxon>Bacteria</taxon>
        <taxon>Bacillati</taxon>
        <taxon>Actinomycetota</taxon>
        <taxon>Actinomycetes</taxon>
        <taxon>Pseudonocardiales</taxon>
        <taxon>Pseudonocardiaceae</taxon>
        <taxon>Amycolatopsis</taxon>
    </lineage>
</organism>
<dbReference type="EMBL" id="JAMXQV010000010">
    <property type="protein sequence ID" value="MCR6485230.1"/>
    <property type="molecule type" value="Genomic_DNA"/>
</dbReference>
<comment type="caution">
    <text evidence="2">The sequence shown here is derived from an EMBL/GenBank/DDBJ whole genome shotgun (WGS) entry which is preliminary data.</text>
</comment>
<sequence length="157" mass="16040">MLPEPQSAPINPAFRVLALIGLAFFLTVAVHFLPLFTTDQPGPAWTVHGAWASVTVLDDEAGAAAPSTPFGIALLAAGAILLAAFVLELRHRAAAKQATLAAAVFLVATVATIGFIAAGTGEGPATMAYGLWALVVAVALAVLAAVLVHREPRPGRD</sequence>
<keyword evidence="1" id="KW-1133">Transmembrane helix</keyword>
<dbReference type="AlphaFoldDB" id="A0A9X2SM50"/>
<feature type="transmembrane region" description="Helical" evidence="1">
    <location>
        <begin position="129"/>
        <end position="148"/>
    </location>
</feature>
<accession>A0A9X2SM50</accession>
<evidence type="ECO:0000313" key="2">
    <source>
        <dbReference type="EMBL" id="MCR6485230.1"/>
    </source>
</evidence>
<name>A0A9X2SM50_9PSEU</name>
<protein>
    <recommendedName>
        <fullName evidence="4">Transmembrane protein</fullName>
    </recommendedName>
</protein>
<evidence type="ECO:0008006" key="4">
    <source>
        <dbReference type="Google" id="ProtNLM"/>
    </source>
</evidence>
<evidence type="ECO:0000313" key="3">
    <source>
        <dbReference type="Proteomes" id="UP001144096"/>
    </source>
</evidence>
<dbReference type="Proteomes" id="UP001144096">
    <property type="component" value="Unassembled WGS sequence"/>
</dbReference>
<feature type="transmembrane region" description="Helical" evidence="1">
    <location>
        <begin position="99"/>
        <end position="117"/>
    </location>
</feature>
<evidence type="ECO:0000256" key="1">
    <source>
        <dbReference type="SAM" id="Phobius"/>
    </source>
</evidence>
<dbReference type="RefSeq" id="WP_257921846.1">
    <property type="nucleotide sequence ID" value="NZ_JAMXQV010000010.1"/>
</dbReference>
<proteinExistence type="predicted"/>
<keyword evidence="1" id="KW-0812">Transmembrane</keyword>
<keyword evidence="3" id="KW-1185">Reference proteome</keyword>
<gene>
    <name evidence="2" type="ORF">M8542_20590</name>
</gene>
<feature type="transmembrane region" description="Helical" evidence="1">
    <location>
        <begin position="12"/>
        <end position="33"/>
    </location>
</feature>
<keyword evidence="1" id="KW-0472">Membrane</keyword>
<feature type="transmembrane region" description="Helical" evidence="1">
    <location>
        <begin position="70"/>
        <end position="87"/>
    </location>
</feature>